<dbReference type="GO" id="GO:0016477">
    <property type="term" value="P:cell migration"/>
    <property type="evidence" value="ECO:0007669"/>
    <property type="project" value="TreeGrafter"/>
</dbReference>
<protein>
    <submittedName>
        <fullName evidence="9">Cadherin domain-containing protein</fullName>
    </submittedName>
</protein>
<feature type="domain" description="Cadherin" evidence="7">
    <location>
        <begin position="768"/>
        <end position="870"/>
    </location>
</feature>
<comment type="subcellular location">
    <subcellularLocation>
        <location evidence="1">Membrane</location>
    </subcellularLocation>
</comment>
<proteinExistence type="predicted"/>
<feature type="domain" description="Cadherin" evidence="7">
    <location>
        <begin position="980"/>
        <end position="1095"/>
    </location>
</feature>
<dbReference type="InterPro" id="IPR015919">
    <property type="entry name" value="Cadherin-like_sf"/>
</dbReference>
<sequence>MGKKGQPEPTFKIVFDRMKWFELGEIVSREVRTLLCSWFFRIRFLFLLQTENYMEYKLTINQRAEVYVQYSLTKGGTYKFEIEAKQGASTSSAKIRVDVLSLSQNTHGTSRVTDTKTTILPMQLSTSEISSINDVLKTNFSKEMETSTMGSVWETTLKMKTFTIKSKHFVQNADKLHKTDILMNQNEVINEETTPKFPFNLDKENNKLLKSTFTENSTPNQVKVNRPVTESDPSIQSATEKSSEEDDPLINAVTIATAITQNFIDLSEEKEEPTKNITLMQDPPNNVLIVVNGTEDNVFHIKQPLHAGDILQNFTVSIKNEGKIFAKFQGIVSKANVTIRTEMTNNSKHDLDQSKVAKVLMYTFLVSEDAPSGTTIGSIGGGGNKKIIGHPGLFAFIGDDLILSCPDEGSCLDYESQKTHYVLIMNKDGLKLSPIQITINVRDVNDHPPSLYLSDSIIRIYNNALLLPFVIQVRDEDSNTAKNELSIDGSASHFLGLKDISDGLYQVDLIGFAPVGRHHLNIQVTDGLSEYKKIVTVEVQNSHSQAHFRNAKYERTITIDKIHPGNALLQVELEGIPIDEARFVILQGNPGWLTVADYGGRVSITEYLGTPITATYFVHIGAIDRLSNMLLAETQLVITVVDEKNRTKRKTFDKEVYESTFDRENAANFHILLNPVDKVSRDINIESTFALDENGQARKLNKEDVFLSEGKVVFKKNSLANLRVVQVQLVAGSEKATVIAHLVSSSDFIEKKLKHAARPIFPAPWSKKNNLIEVVISEELPQGYVVAVLPALNPIDGSVLESKMSGDMKDFFLLNWETGVISIFNRLDFESLSLANRSFDLILTAGQTGYDTEAILRVTVTDIDDNPPIIEKNARLRELLILENIQPGTPIAHLAFNDADEVTGNDDIFVEISGKDSELYMATIQNNSLTVLVGKNTSLDRETSDRQTLLITLRDASGNEDWIYLQIVILDVNDNVPRFSREEYVVQAVENWPEGIILDRIRAFDADEGDNGRVRYTLGLHNAKHFAIDPVNGQLTISEELIGMARDKLYTLTVIAEDGGTPPLSANASVKIKISEPLTDKESKKGHVQFINPPVDFVLNIKEVKQYLFFGNPLDLSLNFCLQDTPVNEHIYFSKAHLVDFGTEEMLNIKYSIQDISKISNQAFGIDESSGEVYVTQPLDYEKQRHYSRKKINEIIHHKYECMKQRSIS</sequence>
<dbReference type="FunFam" id="2.60.40.60:FF:000021">
    <property type="entry name" value="FAT atypical cadherin 1"/>
    <property type="match status" value="1"/>
</dbReference>
<evidence type="ECO:0000256" key="5">
    <source>
        <dbReference type="PROSITE-ProRule" id="PRU00043"/>
    </source>
</evidence>
<feature type="compositionally biased region" description="Polar residues" evidence="6">
    <location>
        <begin position="231"/>
        <end position="240"/>
    </location>
</feature>
<dbReference type="InterPro" id="IPR020894">
    <property type="entry name" value="Cadherin_CS"/>
</dbReference>
<dbReference type="GO" id="GO:0016342">
    <property type="term" value="C:catenin complex"/>
    <property type="evidence" value="ECO:0007669"/>
    <property type="project" value="TreeGrafter"/>
</dbReference>
<evidence type="ECO:0000256" key="6">
    <source>
        <dbReference type="SAM" id="MobiDB-lite"/>
    </source>
</evidence>
<dbReference type="InterPro" id="IPR039808">
    <property type="entry name" value="Cadherin"/>
</dbReference>
<feature type="domain" description="Cadherin" evidence="7">
    <location>
        <begin position="873"/>
        <end position="979"/>
    </location>
</feature>
<accession>A0A1I7XRX5</accession>
<dbReference type="SMART" id="SM00112">
    <property type="entry name" value="CA"/>
    <property type="match status" value="4"/>
</dbReference>
<evidence type="ECO:0000256" key="1">
    <source>
        <dbReference type="ARBA" id="ARBA00004370"/>
    </source>
</evidence>
<keyword evidence="8" id="KW-1185">Reference proteome</keyword>
<evidence type="ECO:0000256" key="3">
    <source>
        <dbReference type="ARBA" id="ARBA00022837"/>
    </source>
</evidence>
<dbReference type="GO" id="GO:0007156">
    <property type="term" value="P:homophilic cell adhesion via plasma membrane adhesion molecules"/>
    <property type="evidence" value="ECO:0007669"/>
    <property type="project" value="InterPro"/>
</dbReference>
<organism evidence="8 9">
    <name type="scientific">Heterorhabditis bacteriophora</name>
    <name type="common">Entomopathogenic nematode worm</name>
    <dbReference type="NCBI Taxonomy" id="37862"/>
    <lineage>
        <taxon>Eukaryota</taxon>
        <taxon>Metazoa</taxon>
        <taxon>Ecdysozoa</taxon>
        <taxon>Nematoda</taxon>
        <taxon>Chromadorea</taxon>
        <taxon>Rhabditida</taxon>
        <taxon>Rhabditina</taxon>
        <taxon>Rhabditomorpha</taxon>
        <taxon>Strongyloidea</taxon>
        <taxon>Heterorhabditidae</taxon>
        <taxon>Heterorhabditis</taxon>
    </lineage>
</organism>
<keyword evidence="4" id="KW-0472">Membrane</keyword>
<dbReference type="PANTHER" id="PTHR24027:SF438">
    <property type="entry name" value="CADHERIN 23"/>
    <property type="match status" value="1"/>
</dbReference>
<evidence type="ECO:0000256" key="2">
    <source>
        <dbReference type="ARBA" id="ARBA00022737"/>
    </source>
</evidence>
<dbReference type="PRINTS" id="PR00205">
    <property type="entry name" value="CADHERIN"/>
</dbReference>
<feature type="compositionally biased region" description="Polar residues" evidence="6">
    <location>
        <begin position="212"/>
        <end position="223"/>
    </location>
</feature>
<dbReference type="SUPFAM" id="SSF49313">
    <property type="entry name" value="Cadherin-like"/>
    <property type="match status" value="4"/>
</dbReference>
<keyword evidence="2" id="KW-0677">Repeat</keyword>
<evidence type="ECO:0000313" key="9">
    <source>
        <dbReference type="WBParaSite" id="Hba_20238"/>
    </source>
</evidence>
<evidence type="ECO:0000313" key="8">
    <source>
        <dbReference type="Proteomes" id="UP000095283"/>
    </source>
</evidence>
<reference evidence="9" key="1">
    <citation type="submission" date="2016-11" db="UniProtKB">
        <authorList>
            <consortium name="WormBaseParasite"/>
        </authorList>
    </citation>
    <scope>IDENTIFICATION</scope>
</reference>
<evidence type="ECO:0000259" key="7">
    <source>
        <dbReference type="PROSITE" id="PS50268"/>
    </source>
</evidence>
<keyword evidence="3 5" id="KW-0106">Calcium</keyword>
<dbReference type="GO" id="GO:0005509">
    <property type="term" value="F:calcium ion binding"/>
    <property type="evidence" value="ECO:0007669"/>
    <property type="project" value="UniProtKB-UniRule"/>
</dbReference>
<evidence type="ECO:0000256" key="4">
    <source>
        <dbReference type="ARBA" id="ARBA00023136"/>
    </source>
</evidence>
<name>A0A1I7XRX5_HETBA</name>
<dbReference type="CDD" id="cd11304">
    <property type="entry name" value="Cadherin_repeat"/>
    <property type="match status" value="5"/>
</dbReference>
<dbReference type="Proteomes" id="UP000095283">
    <property type="component" value="Unplaced"/>
</dbReference>
<dbReference type="PROSITE" id="PS00232">
    <property type="entry name" value="CADHERIN_1"/>
    <property type="match status" value="2"/>
</dbReference>
<dbReference type="Pfam" id="PF00028">
    <property type="entry name" value="Cadherin"/>
    <property type="match status" value="1"/>
</dbReference>
<dbReference type="Gene3D" id="2.60.40.60">
    <property type="entry name" value="Cadherins"/>
    <property type="match status" value="4"/>
</dbReference>
<feature type="domain" description="Cadherin" evidence="7">
    <location>
        <begin position="412"/>
        <end position="451"/>
    </location>
</feature>
<dbReference type="InterPro" id="IPR002126">
    <property type="entry name" value="Cadherin-like_dom"/>
</dbReference>
<dbReference type="GO" id="GO:0008013">
    <property type="term" value="F:beta-catenin binding"/>
    <property type="evidence" value="ECO:0007669"/>
    <property type="project" value="TreeGrafter"/>
</dbReference>
<feature type="region of interest" description="Disordered" evidence="6">
    <location>
        <begin position="212"/>
        <end position="247"/>
    </location>
</feature>
<dbReference type="GO" id="GO:0045296">
    <property type="term" value="F:cadherin binding"/>
    <property type="evidence" value="ECO:0007669"/>
    <property type="project" value="TreeGrafter"/>
</dbReference>
<dbReference type="WBParaSite" id="Hba_20238">
    <property type="protein sequence ID" value="Hba_20238"/>
    <property type="gene ID" value="Hba_20238"/>
</dbReference>
<dbReference type="AlphaFoldDB" id="A0A1I7XRX5"/>
<dbReference type="PANTHER" id="PTHR24027">
    <property type="entry name" value="CADHERIN-23"/>
    <property type="match status" value="1"/>
</dbReference>
<dbReference type="PROSITE" id="PS50268">
    <property type="entry name" value="CADHERIN_2"/>
    <property type="match status" value="4"/>
</dbReference>